<dbReference type="Proteomes" id="UP000017836">
    <property type="component" value="Unassembled WGS sequence"/>
</dbReference>
<gene>
    <name evidence="1" type="ORF">AMTR_s00003p00148700</name>
</gene>
<evidence type="ECO:0000313" key="2">
    <source>
        <dbReference type="Proteomes" id="UP000017836"/>
    </source>
</evidence>
<evidence type="ECO:0000313" key="1">
    <source>
        <dbReference type="EMBL" id="ERN03198.1"/>
    </source>
</evidence>
<proteinExistence type="predicted"/>
<organism evidence="1 2">
    <name type="scientific">Amborella trichopoda</name>
    <dbReference type="NCBI Taxonomy" id="13333"/>
    <lineage>
        <taxon>Eukaryota</taxon>
        <taxon>Viridiplantae</taxon>
        <taxon>Streptophyta</taxon>
        <taxon>Embryophyta</taxon>
        <taxon>Tracheophyta</taxon>
        <taxon>Spermatophyta</taxon>
        <taxon>Magnoliopsida</taxon>
        <taxon>Amborellales</taxon>
        <taxon>Amborellaceae</taxon>
        <taxon>Amborella</taxon>
    </lineage>
</organism>
<dbReference type="HOGENOM" id="CLU_2870558_0_0_1"/>
<accession>W1P5M2</accession>
<protein>
    <submittedName>
        <fullName evidence="1">Uncharacterized protein</fullName>
    </submittedName>
</protein>
<dbReference type="Gramene" id="ERN03198">
    <property type="protein sequence ID" value="ERN03198"/>
    <property type="gene ID" value="AMTR_s00003p00148700"/>
</dbReference>
<name>W1P5M2_AMBTC</name>
<dbReference type="EMBL" id="KI394358">
    <property type="protein sequence ID" value="ERN03198.1"/>
    <property type="molecule type" value="Genomic_DNA"/>
</dbReference>
<dbReference type="AlphaFoldDB" id="W1P5M2"/>
<reference evidence="2" key="1">
    <citation type="journal article" date="2013" name="Science">
        <title>The Amborella genome and the evolution of flowering plants.</title>
        <authorList>
            <consortium name="Amborella Genome Project"/>
        </authorList>
    </citation>
    <scope>NUCLEOTIDE SEQUENCE [LARGE SCALE GENOMIC DNA]</scope>
</reference>
<sequence>MLPALAYISISALPTNTFLRSNPFLAANSCNFEPRLSAPVCAQEERRLTTVNSSGVCSKSLIMS</sequence>
<keyword evidence="2" id="KW-1185">Reference proteome</keyword>